<evidence type="ECO:0000256" key="5">
    <source>
        <dbReference type="SAM" id="MobiDB-lite"/>
    </source>
</evidence>
<evidence type="ECO:0000256" key="1">
    <source>
        <dbReference type="ARBA" id="ARBA00010529"/>
    </source>
</evidence>
<dbReference type="Pfam" id="PF00216">
    <property type="entry name" value="Bac_DNA_binding"/>
    <property type="match status" value="1"/>
</dbReference>
<dbReference type="EMBL" id="JBHULI010000003">
    <property type="protein sequence ID" value="MFD2531369.1"/>
    <property type="molecule type" value="Genomic_DNA"/>
</dbReference>
<dbReference type="PANTHER" id="PTHR33175:SF3">
    <property type="entry name" value="DNA-BINDING PROTEIN HU-BETA"/>
    <property type="match status" value="1"/>
</dbReference>
<reference evidence="8" key="1">
    <citation type="journal article" date="2019" name="Int. J. Syst. Evol. Microbiol.">
        <title>The Global Catalogue of Microorganisms (GCM) 10K type strain sequencing project: providing services to taxonomists for standard genome sequencing and annotation.</title>
        <authorList>
            <consortium name="The Broad Institute Genomics Platform"/>
            <consortium name="The Broad Institute Genome Sequencing Center for Infectious Disease"/>
            <person name="Wu L."/>
            <person name="Ma J."/>
        </authorList>
    </citation>
    <scope>NUCLEOTIDE SEQUENCE [LARGE SCALE GENOMIC DNA]</scope>
    <source>
        <strain evidence="8">KCTC 52042</strain>
    </source>
</reference>
<dbReference type="InterPro" id="IPR000119">
    <property type="entry name" value="Hist_DNA-bd"/>
</dbReference>
<evidence type="ECO:0000256" key="2">
    <source>
        <dbReference type="ARBA" id="ARBA00023067"/>
    </source>
</evidence>
<protein>
    <submittedName>
        <fullName evidence="7">HU family DNA-binding protein</fullName>
    </submittedName>
</protein>
<dbReference type="Gene3D" id="4.10.520.10">
    <property type="entry name" value="IHF-like DNA-binding proteins"/>
    <property type="match status" value="1"/>
</dbReference>
<comment type="caution">
    <text evidence="7">The sequence shown here is derived from an EMBL/GenBank/DDBJ whole genome shotgun (WGS) entry which is preliminary data.</text>
</comment>
<evidence type="ECO:0000313" key="8">
    <source>
        <dbReference type="Proteomes" id="UP001597460"/>
    </source>
</evidence>
<proteinExistence type="inferred from homology"/>
<dbReference type="GO" id="GO:0003677">
    <property type="term" value="F:DNA binding"/>
    <property type="evidence" value="ECO:0007669"/>
    <property type="project" value="UniProtKB-KW"/>
</dbReference>
<accession>A0ABW5JH46</accession>
<keyword evidence="3 7" id="KW-0238">DNA-binding</keyword>
<dbReference type="CDD" id="cd13832">
    <property type="entry name" value="IHF"/>
    <property type="match status" value="1"/>
</dbReference>
<comment type="similarity">
    <text evidence="1 4">Belongs to the bacterial histone-like protein family.</text>
</comment>
<organism evidence="7 8">
    <name type="scientific">Gracilimonas halophila</name>
    <dbReference type="NCBI Taxonomy" id="1834464"/>
    <lineage>
        <taxon>Bacteria</taxon>
        <taxon>Pseudomonadati</taxon>
        <taxon>Balneolota</taxon>
        <taxon>Balneolia</taxon>
        <taxon>Balneolales</taxon>
        <taxon>Balneolaceae</taxon>
        <taxon>Gracilimonas</taxon>
    </lineage>
</organism>
<keyword evidence="6" id="KW-0472">Membrane</keyword>
<keyword evidence="6" id="KW-0812">Transmembrane</keyword>
<gene>
    <name evidence="7" type="ORF">ACFSVN_02800</name>
</gene>
<evidence type="ECO:0000313" key="7">
    <source>
        <dbReference type="EMBL" id="MFD2531369.1"/>
    </source>
</evidence>
<evidence type="ECO:0000256" key="6">
    <source>
        <dbReference type="SAM" id="Phobius"/>
    </source>
</evidence>
<keyword evidence="8" id="KW-1185">Reference proteome</keyword>
<dbReference type="Proteomes" id="UP001597460">
    <property type="component" value="Unassembled WGS sequence"/>
</dbReference>
<feature type="compositionally biased region" description="Acidic residues" evidence="5">
    <location>
        <begin position="130"/>
        <end position="140"/>
    </location>
</feature>
<feature type="compositionally biased region" description="Basic and acidic residues" evidence="5">
    <location>
        <begin position="108"/>
        <end position="129"/>
    </location>
</feature>
<evidence type="ECO:0000256" key="4">
    <source>
        <dbReference type="RuleBase" id="RU003939"/>
    </source>
</evidence>
<dbReference type="PANTHER" id="PTHR33175">
    <property type="entry name" value="DNA-BINDING PROTEIN HU"/>
    <property type="match status" value="1"/>
</dbReference>
<keyword evidence="2" id="KW-0226">DNA condensation</keyword>
<feature type="transmembrane region" description="Helical" evidence="6">
    <location>
        <begin position="158"/>
        <end position="179"/>
    </location>
</feature>
<feature type="compositionally biased region" description="Low complexity" evidence="5">
    <location>
        <begin position="217"/>
        <end position="234"/>
    </location>
</feature>
<feature type="region of interest" description="Disordered" evidence="5">
    <location>
        <begin position="209"/>
        <end position="239"/>
    </location>
</feature>
<sequence length="344" mass="38692">MSNKVTYAEIIEALSRKTGFSKQKSETFAKALIAEVKQELQETGKASITNFGSFKVKEVAERQGKNPQTGEPIIIPAHKRVTFTPYKALREEVNAKYAHLESELIGEKSEKKEAKPEVAPAKSEEKETSDLELETADVVDEQPKSFDRRKRARGNNTGLIMVAILILAVVGLASAWFLLRTDDPAQSAMNSSVQNEMEAGTQEVLQAQESANETEMSSQAETEQQEPPTEQSSSNKVINGSTYQVKENEWYWVIAKKMYEDSQFWPLIFQGNFNANHHPDSLKANTILSILSLQGSADDLTKTDYTNLFKATMMVSQAYHNAGREDKAFEYARYSRKWERASKE</sequence>
<dbReference type="SMART" id="SM00411">
    <property type="entry name" value="BHL"/>
    <property type="match status" value="1"/>
</dbReference>
<name>A0ABW5JH46_9BACT</name>
<feature type="region of interest" description="Disordered" evidence="5">
    <location>
        <begin position="108"/>
        <end position="150"/>
    </location>
</feature>
<dbReference type="SUPFAM" id="SSF47729">
    <property type="entry name" value="IHF-like DNA-binding proteins"/>
    <property type="match status" value="1"/>
</dbReference>
<dbReference type="InterPro" id="IPR010992">
    <property type="entry name" value="IHF-like_DNA-bd_dom_sf"/>
</dbReference>
<evidence type="ECO:0000256" key="3">
    <source>
        <dbReference type="ARBA" id="ARBA00023125"/>
    </source>
</evidence>
<keyword evidence="6" id="KW-1133">Transmembrane helix</keyword>
<dbReference type="PRINTS" id="PR01727">
    <property type="entry name" value="DNABINDINGHU"/>
</dbReference>